<evidence type="ECO:0000256" key="6">
    <source>
        <dbReference type="ARBA" id="ARBA00022676"/>
    </source>
</evidence>
<evidence type="ECO:0000259" key="11">
    <source>
        <dbReference type="Pfam" id="PF01634"/>
    </source>
</evidence>
<comment type="function">
    <text evidence="9">Catalyzes the condensation of ATP and 5-phosphoribose 1-diphosphate to form N'-(5'-phosphoribosyl)-ATP (PR-ATP). Has a crucial role in the pathway because the rate of histidine biosynthesis seems to be controlled primarily by regulation of HisG enzymatic activity.</text>
</comment>
<dbReference type="EC" id="2.4.2.17" evidence="3 10"/>
<evidence type="ECO:0000256" key="1">
    <source>
        <dbReference type="ARBA" id="ARBA00000915"/>
    </source>
</evidence>
<dbReference type="InterPro" id="IPR018198">
    <property type="entry name" value="ATP_PRibTrfase_CS"/>
</dbReference>
<evidence type="ECO:0000256" key="10">
    <source>
        <dbReference type="NCBIfam" id="TIGR00070"/>
    </source>
</evidence>
<dbReference type="PANTHER" id="PTHR21403:SF8">
    <property type="entry name" value="ATP PHOSPHORIBOSYLTRANSFERASE"/>
    <property type="match status" value="1"/>
</dbReference>
<dbReference type="Gene3D" id="3.40.190.10">
    <property type="entry name" value="Periplasmic binding protein-like II"/>
    <property type="match status" value="2"/>
</dbReference>
<dbReference type="GO" id="GO:0005737">
    <property type="term" value="C:cytoplasm"/>
    <property type="evidence" value="ECO:0007669"/>
    <property type="project" value="InterPro"/>
</dbReference>
<proteinExistence type="predicted"/>
<evidence type="ECO:0000256" key="9">
    <source>
        <dbReference type="ARBA" id="ARBA00024861"/>
    </source>
</evidence>
<name>A0A1H2YA66_9RHOB</name>
<gene>
    <name evidence="12" type="ORF">SAMN05444336_10356</name>
</gene>
<reference evidence="12 13" key="1">
    <citation type="submission" date="2016-10" db="EMBL/GenBank/DDBJ databases">
        <authorList>
            <person name="de Groot N.N."/>
        </authorList>
    </citation>
    <scope>NUCLEOTIDE SEQUENCE [LARGE SCALE GENOMIC DNA]</scope>
    <source>
        <strain evidence="12 13">DSM 17890</strain>
    </source>
</reference>
<dbReference type="Proteomes" id="UP000199118">
    <property type="component" value="Unassembled WGS sequence"/>
</dbReference>
<comment type="catalytic activity">
    <reaction evidence="1">
        <text>1-(5-phospho-beta-D-ribosyl)-ATP + diphosphate = 5-phospho-alpha-D-ribose 1-diphosphate + ATP</text>
        <dbReference type="Rhea" id="RHEA:18473"/>
        <dbReference type="ChEBI" id="CHEBI:30616"/>
        <dbReference type="ChEBI" id="CHEBI:33019"/>
        <dbReference type="ChEBI" id="CHEBI:58017"/>
        <dbReference type="ChEBI" id="CHEBI:73183"/>
        <dbReference type="EC" id="2.4.2.17"/>
    </reaction>
</comment>
<evidence type="ECO:0000256" key="7">
    <source>
        <dbReference type="ARBA" id="ARBA00022679"/>
    </source>
</evidence>
<dbReference type="PANTHER" id="PTHR21403">
    <property type="entry name" value="ATP PHOSPHORIBOSYLTRANSFERASE ATP-PRTASE"/>
    <property type="match status" value="1"/>
</dbReference>
<dbReference type="InterPro" id="IPR013820">
    <property type="entry name" value="ATP_PRibTrfase_cat"/>
</dbReference>
<keyword evidence="7 12" id="KW-0808">Transferase</keyword>
<dbReference type="InterPro" id="IPR001348">
    <property type="entry name" value="ATP_PRibTrfase_HisG"/>
</dbReference>
<dbReference type="GO" id="GO:0000105">
    <property type="term" value="P:L-histidine biosynthetic process"/>
    <property type="evidence" value="ECO:0007669"/>
    <property type="project" value="UniProtKB-UniRule"/>
</dbReference>
<evidence type="ECO:0000256" key="8">
    <source>
        <dbReference type="ARBA" id="ARBA00023102"/>
    </source>
</evidence>
<evidence type="ECO:0000313" key="12">
    <source>
        <dbReference type="EMBL" id="SDX01941.1"/>
    </source>
</evidence>
<dbReference type="PROSITE" id="PS01316">
    <property type="entry name" value="ATP_P_PHORIBOSYLTR"/>
    <property type="match status" value="1"/>
</dbReference>
<protein>
    <recommendedName>
        <fullName evidence="4 10">ATP phosphoribosyltransferase</fullName>
        <ecNumber evidence="3 10">2.4.2.17</ecNumber>
    </recommendedName>
</protein>
<dbReference type="STRING" id="356660.SAMN05444336_10356"/>
<evidence type="ECO:0000256" key="2">
    <source>
        <dbReference type="ARBA" id="ARBA00004667"/>
    </source>
</evidence>
<dbReference type="GO" id="GO:0003879">
    <property type="term" value="F:ATP phosphoribosyltransferase activity"/>
    <property type="evidence" value="ECO:0007669"/>
    <property type="project" value="UniProtKB-UniRule"/>
</dbReference>
<keyword evidence="5" id="KW-0028">Amino-acid biosynthesis</keyword>
<feature type="domain" description="ATP phosphoribosyltransferase catalytic" evidence="11">
    <location>
        <begin position="64"/>
        <end position="222"/>
    </location>
</feature>
<organism evidence="12 13">
    <name type="scientific">Albimonas donghaensis</name>
    <dbReference type="NCBI Taxonomy" id="356660"/>
    <lineage>
        <taxon>Bacteria</taxon>
        <taxon>Pseudomonadati</taxon>
        <taxon>Pseudomonadota</taxon>
        <taxon>Alphaproteobacteria</taxon>
        <taxon>Rhodobacterales</taxon>
        <taxon>Paracoccaceae</taxon>
        <taxon>Albimonas</taxon>
    </lineage>
</organism>
<keyword evidence="8" id="KW-0368">Histidine biosynthesis</keyword>
<evidence type="ECO:0000256" key="4">
    <source>
        <dbReference type="ARBA" id="ARBA00020998"/>
    </source>
</evidence>
<evidence type="ECO:0000313" key="13">
    <source>
        <dbReference type="Proteomes" id="UP000199118"/>
    </source>
</evidence>
<evidence type="ECO:0000256" key="5">
    <source>
        <dbReference type="ARBA" id="ARBA00022605"/>
    </source>
</evidence>
<evidence type="ECO:0000256" key="3">
    <source>
        <dbReference type="ARBA" id="ARBA00011946"/>
    </source>
</evidence>
<accession>A0A1H2YA66</accession>
<dbReference type="SUPFAM" id="SSF53850">
    <property type="entry name" value="Periplasmic binding protein-like II"/>
    <property type="match status" value="1"/>
</dbReference>
<sequence>MAGPASDRSADRIILGLPSKGRLRDACFEWFAERGVTVEGTGAEREYAGRVVGVEGVDLALLSAGEIPKELAAGRIHLGVTGEDMVRERIPDADAAVRLLAAMGFGFADLVIAVPDAWADVETMADLDAVAGRLRADLGRPLRIATKYHLLVRRFLRAQGVADCLLVDSQGATEGAVRQGAAEAIADITTSGATLTDNRLRPLVDGLILKSQAHLCLSNRAALGPARAARLDALGEALGLGPLASARVPQ</sequence>
<keyword evidence="13" id="KW-1185">Reference proteome</keyword>
<comment type="pathway">
    <text evidence="2">Amino-acid biosynthesis; L-histidine biosynthesis; L-histidine from 5-phospho-alpha-D-ribose 1-diphosphate: step 1/9.</text>
</comment>
<dbReference type="UniPathway" id="UPA00031">
    <property type="reaction ID" value="UER00006"/>
</dbReference>
<dbReference type="AlphaFoldDB" id="A0A1H2YA66"/>
<dbReference type="RefSeq" id="WP_092681175.1">
    <property type="nucleotide sequence ID" value="NZ_FNMZ01000003.1"/>
</dbReference>
<dbReference type="Pfam" id="PF01634">
    <property type="entry name" value="HisG"/>
    <property type="match status" value="1"/>
</dbReference>
<dbReference type="NCBIfam" id="TIGR00070">
    <property type="entry name" value="hisG"/>
    <property type="match status" value="1"/>
</dbReference>
<dbReference type="OrthoDB" id="9806435at2"/>
<dbReference type="EMBL" id="FNMZ01000003">
    <property type="protein sequence ID" value="SDX01941.1"/>
    <property type="molecule type" value="Genomic_DNA"/>
</dbReference>
<keyword evidence="6 12" id="KW-0328">Glycosyltransferase</keyword>